<feature type="region of interest" description="Disordered" evidence="1">
    <location>
        <begin position="90"/>
        <end position="109"/>
    </location>
</feature>
<dbReference type="SUPFAM" id="SSF53474">
    <property type="entry name" value="alpha/beta-Hydrolases"/>
    <property type="match status" value="1"/>
</dbReference>
<evidence type="ECO:0000256" key="1">
    <source>
        <dbReference type="SAM" id="MobiDB-lite"/>
    </source>
</evidence>
<reference evidence="2 3" key="1">
    <citation type="submission" date="2020-04" db="EMBL/GenBank/DDBJ databases">
        <title>Massilia sp. RP-1-19 isolated from soil.</title>
        <authorList>
            <person name="Dahal R.H."/>
        </authorList>
    </citation>
    <scope>NUCLEOTIDE SEQUENCE [LARGE SCALE GENOMIC DNA]</scope>
    <source>
        <strain evidence="2 3">RP-1-19</strain>
    </source>
</reference>
<dbReference type="Proteomes" id="UP000583752">
    <property type="component" value="Unassembled WGS sequence"/>
</dbReference>
<keyword evidence="3" id="KW-1185">Reference proteome</keyword>
<name>A0A848HM31_9BURK</name>
<sequence>MKRSRQAEGFVTPTEDKIAQVHSILPRRVLPIIFLPGIMGSNLRMKPERQRQMGRENNIAWRPDSLAQSKILLEGDAAMRQLQLDPGLTEVDEYDPLNNPTGAPNESADERHDVVEVKLWYTLGVGIDTPLLIDDPITAKSRRTKDQKARERGWGEVFFDSYQELLETCEQRLNTAFVRGRLNRWWKNIVNVPPANWQASAQPPLAPLDEKTLQQAVKDCWFPVHAMGYNWLQSNRDSAVRIAERIRVLIKRYEEQGFQCEKVIVVTDSMGGLVARALIHPNIGNLKDQVLGVVHGVMPATGAGAAYKRMRCGFEDPGINSMSPITSVTAKVLGNFGPEVTAVLGNAQGGLELLPSQAYGDHWLRVTHGSKTLLSLPKKGDPYREIYKVQGKWYSLLREEWLNPAQIEDGPTFQKTCELLDKAKAFHNEIQTTYHPLSFAHYGADPNRSAWHQVVWEIDAKAKVLDIETLRIEIDDEQGKLRVNNSPAEFECTAPFSVTMQAPSDPGDQTVPLHSAEHQLHSGKFKGIFRQSGYEHQDSYKDERALQSTLYSLVRIAQNMEWAKR</sequence>
<dbReference type="EMBL" id="JABBGG010000001">
    <property type="protein sequence ID" value="NML59558.1"/>
    <property type="molecule type" value="Genomic_DNA"/>
</dbReference>
<proteinExistence type="predicted"/>
<dbReference type="InterPro" id="IPR029058">
    <property type="entry name" value="AB_hydrolase_fold"/>
</dbReference>
<organism evidence="2 3">
    <name type="scientific">Massilia polaris</name>
    <dbReference type="NCBI Taxonomy" id="2728846"/>
    <lineage>
        <taxon>Bacteria</taxon>
        <taxon>Pseudomonadati</taxon>
        <taxon>Pseudomonadota</taxon>
        <taxon>Betaproteobacteria</taxon>
        <taxon>Burkholderiales</taxon>
        <taxon>Oxalobacteraceae</taxon>
        <taxon>Telluria group</taxon>
        <taxon>Massilia</taxon>
    </lineage>
</organism>
<evidence type="ECO:0000313" key="2">
    <source>
        <dbReference type="EMBL" id="NML59558.1"/>
    </source>
</evidence>
<comment type="caution">
    <text evidence="2">The sequence shown here is derived from an EMBL/GenBank/DDBJ whole genome shotgun (WGS) entry which is preliminary data.</text>
</comment>
<dbReference type="Gene3D" id="3.40.50.1820">
    <property type="entry name" value="alpha/beta hydrolase"/>
    <property type="match status" value="1"/>
</dbReference>
<gene>
    <name evidence="2" type="ORF">HHL21_00305</name>
</gene>
<protein>
    <submittedName>
        <fullName evidence="2">Uncharacterized protein</fullName>
    </submittedName>
</protein>
<accession>A0A848HM31</accession>
<evidence type="ECO:0000313" key="3">
    <source>
        <dbReference type="Proteomes" id="UP000583752"/>
    </source>
</evidence>
<dbReference type="AlphaFoldDB" id="A0A848HM31"/>